<dbReference type="GO" id="GO:0046872">
    <property type="term" value="F:metal ion binding"/>
    <property type="evidence" value="ECO:0007669"/>
    <property type="project" value="UniProtKB-KW"/>
</dbReference>
<dbReference type="Pfam" id="PF00557">
    <property type="entry name" value="Peptidase_M24"/>
    <property type="match status" value="1"/>
</dbReference>
<dbReference type="RefSeq" id="WP_042531050.1">
    <property type="nucleotide sequence ID" value="NZ_CP010827.1"/>
</dbReference>
<dbReference type="STRING" id="161899.CSING_07580"/>
<dbReference type="SUPFAM" id="SSF53092">
    <property type="entry name" value="Creatinase/prolidase N-terminal domain"/>
    <property type="match status" value="1"/>
</dbReference>
<keyword evidence="2" id="KW-0378">Hydrolase</keyword>
<dbReference type="InterPro" id="IPR036005">
    <property type="entry name" value="Creatinase/aminopeptidase-like"/>
</dbReference>
<dbReference type="AlphaFoldDB" id="A0A0B6ERB4"/>
<accession>A0A0B6ERB4</accession>
<dbReference type="OrthoDB" id="9806388at2"/>
<dbReference type="Gene3D" id="3.90.230.10">
    <property type="entry name" value="Creatinase/methionine aminopeptidase superfamily"/>
    <property type="match status" value="1"/>
</dbReference>
<dbReference type="InterPro" id="IPR050659">
    <property type="entry name" value="Peptidase_M24B"/>
</dbReference>
<sequence>MALADTRFGNRRRKLASTLSGQRIDAVVITHLTHVRYLTGFSGSNGGLLLRKDLSALMATDGRYTTQIAEEVPDIEAVLGRDVGPHLLSQLSGELRVGYEADYVSVSQLKRLEKAAPEGVTLVPVSGVIEDIRLVKDRVELEKLEELAALANQALTELVENGEVAAGRTERQVAADLEYRMRMLGSERVSFDTIVASGENSAKPHHGADDRELRNGDLVTIDFGAHLRGFNSDCTRTFAIGEATEFAKEIYDIVLRAQEAGVKASVPGTALVDVDAACRDIITEAGYGEYFVHSTGHGIGLDVHEGPSAAKTGKGELAEGMTLTIEPGIYVPGKGGVRIEDSLIITSGAPKIITAYPKDLQVL</sequence>
<dbReference type="CDD" id="cd01092">
    <property type="entry name" value="APP-like"/>
    <property type="match status" value="1"/>
</dbReference>
<gene>
    <name evidence="5" type="primary">pepQ</name>
    <name evidence="5" type="ORF">CSING_07580</name>
</gene>
<dbReference type="PRINTS" id="PR00599">
    <property type="entry name" value="MAPEPTIDASE"/>
</dbReference>
<keyword evidence="5" id="KW-0031">Aminopeptidase</keyword>
<dbReference type="InterPro" id="IPR001714">
    <property type="entry name" value="Pept_M24_MAP"/>
</dbReference>
<reference evidence="5 6" key="1">
    <citation type="journal article" date="2015" name="Genome Announc.">
        <title>Complete Genome Sequence and Annotation of Corynebacterium singulare DSM 44357, Isolated from a Human Semen Specimen.</title>
        <authorList>
            <person name="Merten M."/>
            <person name="Brinkrolf K."/>
            <person name="Albersmeier A."/>
            <person name="Kutter Y."/>
            <person name="Ruckert C."/>
            <person name="Tauch A."/>
        </authorList>
    </citation>
    <scope>NUCLEOTIDE SEQUENCE [LARGE SCALE GENOMIC DNA]</scope>
    <source>
        <strain evidence="5">IBS B52218</strain>
    </source>
</reference>
<dbReference type="Proteomes" id="UP000031890">
    <property type="component" value="Chromosome"/>
</dbReference>
<name>A0A0B6ERB4_9CORY</name>
<dbReference type="PROSITE" id="PS00491">
    <property type="entry name" value="PROLINE_PEPTIDASE"/>
    <property type="match status" value="1"/>
</dbReference>
<dbReference type="InterPro" id="IPR001131">
    <property type="entry name" value="Peptidase_M24B_aminopep-P_CS"/>
</dbReference>
<dbReference type="GO" id="GO:0008235">
    <property type="term" value="F:metalloexopeptidase activity"/>
    <property type="evidence" value="ECO:0007669"/>
    <property type="project" value="UniProtKB-ARBA"/>
</dbReference>
<dbReference type="InterPro" id="IPR029149">
    <property type="entry name" value="Creatin/AminoP/Spt16_N"/>
</dbReference>
<dbReference type="KEGG" id="csx:CSING_07580"/>
<dbReference type="Pfam" id="PF01321">
    <property type="entry name" value="Creatinase_N"/>
    <property type="match status" value="1"/>
</dbReference>
<dbReference type="InterPro" id="IPR000994">
    <property type="entry name" value="Pept_M24"/>
</dbReference>
<proteinExistence type="predicted"/>
<dbReference type="SUPFAM" id="SSF55920">
    <property type="entry name" value="Creatinase/aminopeptidase"/>
    <property type="match status" value="1"/>
</dbReference>
<evidence type="ECO:0000313" key="5">
    <source>
        <dbReference type="EMBL" id="AJI79042.1"/>
    </source>
</evidence>
<evidence type="ECO:0000256" key="2">
    <source>
        <dbReference type="ARBA" id="ARBA00022801"/>
    </source>
</evidence>
<dbReference type="PANTHER" id="PTHR46112">
    <property type="entry name" value="AMINOPEPTIDASE"/>
    <property type="match status" value="1"/>
</dbReference>
<evidence type="ECO:0000259" key="3">
    <source>
        <dbReference type="Pfam" id="PF00557"/>
    </source>
</evidence>
<dbReference type="InterPro" id="IPR000587">
    <property type="entry name" value="Creatinase_N"/>
</dbReference>
<evidence type="ECO:0000259" key="4">
    <source>
        <dbReference type="Pfam" id="PF01321"/>
    </source>
</evidence>
<dbReference type="HOGENOM" id="CLU_017266_4_0_11"/>
<dbReference type="EMBL" id="CP010827">
    <property type="protein sequence ID" value="AJI79042.1"/>
    <property type="molecule type" value="Genomic_DNA"/>
</dbReference>
<evidence type="ECO:0000313" key="6">
    <source>
        <dbReference type="Proteomes" id="UP000031890"/>
    </source>
</evidence>
<keyword evidence="5" id="KW-0645">Protease</keyword>
<feature type="domain" description="Peptidase M24" evidence="3">
    <location>
        <begin position="142"/>
        <end position="346"/>
    </location>
</feature>
<organism evidence="5 6">
    <name type="scientific">Corynebacterium singulare</name>
    <dbReference type="NCBI Taxonomy" id="161899"/>
    <lineage>
        <taxon>Bacteria</taxon>
        <taxon>Bacillati</taxon>
        <taxon>Actinomycetota</taxon>
        <taxon>Actinomycetes</taxon>
        <taxon>Mycobacteriales</taxon>
        <taxon>Corynebacteriaceae</taxon>
        <taxon>Corynebacterium</taxon>
    </lineage>
</organism>
<evidence type="ECO:0000256" key="1">
    <source>
        <dbReference type="ARBA" id="ARBA00022723"/>
    </source>
</evidence>
<dbReference type="Gene3D" id="3.40.350.10">
    <property type="entry name" value="Creatinase/prolidase N-terminal domain"/>
    <property type="match status" value="1"/>
</dbReference>
<feature type="domain" description="Creatinase N-terminal" evidence="4">
    <location>
        <begin position="11"/>
        <end position="135"/>
    </location>
</feature>
<protein>
    <submittedName>
        <fullName evidence="5">Xaa-Pro aminopeptidase</fullName>
    </submittedName>
</protein>
<keyword evidence="1" id="KW-0479">Metal-binding</keyword>
<dbReference type="GO" id="GO:0004177">
    <property type="term" value="F:aminopeptidase activity"/>
    <property type="evidence" value="ECO:0007669"/>
    <property type="project" value="UniProtKB-KW"/>
</dbReference>
<dbReference type="PANTHER" id="PTHR46112:SF3">
    <property type="entry name" value="AMINOPEPTIDASE YPDF"/>
    <property type="match status" value="1"/>
</dbReference>